<evidence type="ECO:0000256" key="5">
    <source>
        <dbReference type="SAM" id="Phobius"/>
    </source>
</evidence>
<dbReference type="GO" id="GO:0016020">
    <property type="term" value="C:membrane"/>
    <property type="evidence" value="ECO:0007669"/>
    <property type="project" value="UniProtKB-SubCell"/>
</dbReference>
<accession>A0A4Q7MVT8</accession>
<name>A0A4Q7MVT8_9BACT</name>
<organism evidence="7 8">
    <name type="scientific">Pseudobacter ginsenosidimutans</name>
    <dbReference type="NCBI Taxonomy" id="661488"/>
    <lineage>
        <taxon>Bacteria</taxon>
        <taxon>Pseudomonadati</taxon>
        <taxon>Bacteroidota</taxon>
        <taxon>Chitinophagia</taxon>
        <taxon>Chitinophagales</taxon>
        <taxon>Chitinophagaceae</taxon>
        <taxon>Pseudobacter</taxon>
    </lineage>
</organism>
<feature type="transmembrane region" description="Helical" evidence="5">
    <location>
        <begin position="65"/>
        <end position="81"/>
    </location>
</feature>
<dbReference type="AlphaFoldDB" id="A0A4Q7MVT8"/>
<dbReference type="OrthoDB" id="9769739at2"/>
<dbReference type="GO" id="GO:0055085">
    <property type="term" value="P:transmembrane transport"/>
    <property type="evidence" value="ECO:0007669"/>
    <property type="project" value="InterPro"/>
</dbReference>
<dbReference type="RefSeq" id="WP_130542587.1">
    <property type="nucleotide sequence ID" value="NZ_CP042431.1"/>
</dbReference>
<feature type="transmembrane region" description="Helical" evidence="5">
    <location>
        <begin position="114"/>
        <end position="133"/>
    </location>
</feature>
<feature type="domain" description="SLC26A/SulP transporter" evidence="6">
    <location>
        <begin position="13"/>
        <end position="388"/>
    </location>
</feature>
<keyword evidence="2 5" id="KW-0812">Transmembrane</keyword>
<gene>
    <name evidence="7" type="ORF">EV199_4054</name>
</gene>
<feature type="transmembrane region" description="Helical" evidence="5">
    <location>
        <begin position="227"/>
        <end position="249"/>
    </location>
</feature>
<keyword evidence="4 5" id="KW-0472">Membrane</keyword>
<feature type="transmembrane region" description="Helical" evidence="5">
    <location>
        <begin position="42"/>
        <end position="59"/>
    </location>
</feature>
<evidence type="ECO:0000313" key="7">
    <source>
        <dbReference type="EMBL" id="RZS72139.1"/>
    </source>
</evidence>
<comment type="subcellular location">
    <subcellularLocation>
        <location evidence="1">Membrane</location>
        <topology evidence="1">Multi-pass membrane protein</topology>
    </subcellularLocation>
</comment>
<keyword evidence="8" id="KW-1185">Reference proteome</keyword>
<proteinExistence type="predicted"/>
<dbReference type="InterPro" id="IPR001902">
    <property type="entry name" value="SLC26A/SulP_fam"/>
</dbReference>
<dbReference type="Proteomes" id="UP000293874">
    <property type="component" value="Unassembled WGS sequence"/>
</dbReference>
<dbReference type="Pfam" id="PF00916">
    <property type="entry name" value="Sulfate_transp"/>
    <property type="match status" value="1"/>
</dbReference>
<evidence type="ECO:0000256" key="2">
    <source>
        <dbReference type="ARBA" id="ARBA00022692"/>
    </source>
</evidence>
<feature type="transmembrane region" description="Helical" evidence="5">
    <location>
        <begin position="201"/>
        <end position="220"/>
    </location>
</feature>
<sequence>MVKKEKGLLSSLGSDFPASVVVFLVALPLCLGIALGSGAPSFSGLIAGIVGGVVIGLLSKSPLSVSGPAAGLITIVSGAIGKLPVFEAFLLAVMLSGVIQIVLGYLKLGVLGDYIPAGVIKGMLAAIGLTLILKQIPHLMGYDADFVGDEDFKQQDGKNTFTELYYSVRYMLPVAFALGAVSIALQVFWDKVLVKKAKAFKLIPSALIVVLLGVGVNEWLKATNPTLALGASHLVNIPMAASAAEFFTFFSFPDFSHLGNITVWTTAITLAIVASLETLLNIEAADEMDPYKRVTPKNRELMAQGTGNMLAGLIGGLPITSVIVRTSANVNAGARTKMSAVLHGLLLLLCVALIPFLLNMIPFASLAAVLIYTGYKLCKPALFAEFYKKGWTQFLPFAITVVAILFTNLLMGIFIGCVVAMFFVLRSNFKSAVFVVHDSNKYLFRLRKDVSYLNKPIIKNKLEKVPENSYVMIDAQRADFIDKDVVEVIEDFMKAAPLKDITVELKKSVYKDQGFSVNGNGAHQEILASKN</sequence>
<dbReference type="PANTHER" id="PTHR11814">
    <property type="entry name" value="SULFATE TRANSPORTER"/>
    <property type="match status" value="1"/>
</dbReference>
<feature type="transmembrane region" description="Helical" evidence="5">
    <location>
        <begin position="16"/>
        <end position="35"/>
    </location>
</feature>
<feature type="transmembrane region" description="Helical" evidence="5">
    <location>
        <begin position="261"/>
        <end position="280"/>
    </location>
</feature>
<evidence type="ECO:0000256" key="3">
    <source>
        <dbReference type="ARBA" id="ARBA00022989"/>
    </source>
</evidence>
<feature type="transmembrane region" description="Helical" evidence="5">
    <location>
        <begin position="170"/>
        <end position="189"/>
    </location>
</feature>
<dbReference type="EMBL" id="SGXA01000002">
    <property type="protein sequence ID" value="RZS72139.1"/>
    <property type="molecule type" value="Genomic_DNA"/>
</dbReference>
<feature type="transmembrane region" description="Helical" evidence="5">
    <location>
        <begin position="88"/>
        <end position="108"/>
    </location>
</feature>
<dbReference type="InterPro" id="IPR011547">
    <property type="entry name" value="SLC26A/SulP_dom"/>
</dbReference>
<evidence type="ECO:0000256" key="4">
    <source>
        <dbReference type="ARBA" id="ARBA00023136"/>
    </source>
</evidence>
<reference evidence="7 8" key="1">
    <citation type="submission" date="2019-02" db="EMBL/GenBank/DDBJ databases">
        <title>Genomic Encyclopedia of Type Strains, Phase IV (KMG-IV): sequencing the most valuable type-strain genomes for metagenomic binning, comparative biology and taxonomic classification.</title>
        <authorList>
            <person name="Goeker M."/>
        </authorList>
    </citation>
    <scope>NUCLEOTIDE SEQUENCE [LARGE SCALE GENOMIC DNA]</scope>
    <source>
        <strain evidence="7 8">DSM 18116</strain>
    </source>
</reference>
<feature type="transmembrane region" description="Helical" evidence="5">
    <location>
        <begin position="394"/>
        <end position="425"/>
    </location>
</feature>
<evidence type="ECO:0000256" key="1">
    <source>
        <dbReference type="ARBA" id="ARBA00004141"/>
    </source>
</evidence>
<evidence type="ECO:0000259" key="6">
    <source>
        <dbReference type="Pfam" id="PF00916"/>
    </source>
</evidence>
<keyword evidence="3 5" id="KW-1133">Transmembrane helix</keyword>
<feature type="transmembrane region" description="Helical" evidence="5">
    <location>
        <begin position="301"/>
        <end position="324"/>
    </location>
</feature>
<comment type="caution">
    <text evidence="7">The sequence shown here is derived from an EMBL/GenBank/DDBJ whole genome shotgun (WGS) entry which is preliminary data.</text>
</comment>
<protein>
    <submittedName>
        <fullName evidence="7">MFS superfamily sulfate permease-like transporter</fullName>
    </submittedName>
</protein>
<evidence type="ECO:0000313" key="8">
    <source>
        <dbReference type="Proteomes" id="UP000293874"/>
    </source>
</evidence>
<feature type="transmembrane region" description="Helical" evidence="5">
    <location>
        <begin position="344"/>
        <end position="373"/>
    </location>
</feature>